<dbReference type="EMBL" id="JAJA02000001">
    <property type="protein sequence ID" value="KWS06586.1"/>
    <property type="molecule type" value="Genomic_DNA"/>
</dbReference>
<evidence type="ECO:0000313" key="5">
    <source>
        <dbReference type="Proteomes" id="UP000023435"/>
    </source>
</evidence>
<dbReference type="OrthoDB" id="9801609at2"/>
<dbReference type="InterPro" id="IPR041698">
    <property type="entry name" value="Methyltransf_25"/>
</dbReference>
<evidence type="ECO:0000259" key="3">
    <source>
        <dbReference type="Pfam" id="PF13649"/>
    </source>
</evidence>
<dbReference type="Pfam" id="PF13649">
    <property type="entry name" value="Methyltransf_25"/>
    <property type="match status" value="1"/>
</dbReference>
<proteinExistence type="predicted"/>
<keyword evidence="5" id="KW-1185">Reference proteome</keyword>
<dbReference type="GO" id="GO:0008168">
    <property type="term" value="F:methyltransferase activity"/>
    <property type="evidence" value="ECO:0007669"/>
    <property type="project" value="UniProtKB-KW"/>
</dbReference>
<dbReference type="PANTHER" id="PTHR43861">
    <property type="entry name" value="TRANS-ACONITATE 2-METHYLTRANSFERASE-RELATED"/>
    <property type="match status" value="1"/>
</dbReference>
<dbReference type="InterPro" id="IPR029063">
    <property type="entry name" value="SAM-dependent_MTases_sf"/>
</dbReference>
<dbReference type="Gene3D" id="3.40.50.150">
    <property type="entry name" value="Vaccinia Virus protein VP39"/>
    <property type="match status" value="1"/>
</dbReference>
<feature type="domain" description="Methyltransferase" evidence="3">
    <location>
        <begin position="47"/>
        <end position="138"/>
    </location>
</feature>
<gene>
    <name evidence="4" type="ORF">AZ78_4142</name>
</gene>
<dbReference type="Proteomes" id="UP000023435">
    <property type="component" value="Unassembled WGS sequence"/>
</dbReference>
<evidence type="ECO:0000256" key="2">
    <source>
        <dbReference type="ARBA" id="ARBA00022679"/>
    </source>
</evidence>
<accession>A0A108UCA5</accession>
<name>A0A108UCA5_9GAMM</name>
<organism evidence="4 5">
    <name type="scientific">Lysobacter capsici AZ78</name>
    <dbReference type="NCBI Taxonomy" id="1444315"/>
    <lineage>
        <taxon>Bacteria</taxon>
        <taxon>Pseudomonadati</taxon>
        <taxon>Pseudomonadota</taxon>
        <taxon>Gammaproteobacteria</taxon>
        <taxon>Lysobacterales</taxon>
        <taxon>Lysobacteraceae</taxon>
        <taxon>Lysobacter</taxon>
    </lineage>
</organism>
<keyword evidence="2" id="KW-0808">Transferase</keyword>
<dbReference type="PANTHER" id="PTHR43861:SF1">
    <property type="entry name" value="TRANS-ACONITATE 2-METHYLTRANSFERASE"/>
    <property type="match status" value="1"/>
</dbReference>
<protein>
    <recommendedName>
        <fullName evidence="3">Methyltransferase domain-containing protein</fullName>
    </recommendedName>
</protein>
<dbReference type="SUPFAM" id="SSF53335">
    <property type="entry name" value="S-adenosyl-L-methionine-dependent methyltransferases"/>
    <property type="match status" value="1"/>
</dbReference>
<keyword evidence="1" id="KW-0489">Methyltransferase</keyword>
<comment type="caution">
    <text evidence="4">The sequence shown here is derived from an EMBL/GenBank/DDBJ whole genome shotgun (WGS) entry which is preliminary data.</text>
</comment>
<dbReference type="RefSeq" id="WP_036104821.1">
    <property type="nucleotide sequence ID" value="NZ_JAJA02000001.1"/>
</dbReference>
<sequence length="206" mass="23104">MAQVTSGIRSILSNPFVYDSFQNLLGAERHRRLICSDYIRPGDGGMIVDVGCGTAMILQHLPNDVRYFGFDLSPAYIDAAKARYGMRGTFMCRDITQLSDEELPQCDTALAIGLLHHLDDADATALIAHLYKRLAPGGRLITVDPAYWEPQSMVARFLISRDRGQNVRDGEAYKALVPEIYSHTQLHRRDDLLHIPYSHAVLECTK</sequence>
<reference evidence="4 5" key="1">
    <citation type="journal article" date="2014" name="Genome Announc.">
        <title>Draft Genome Sequence of Lysobacter capsici AZ78, a Bacterium Antagonistic to Plant-Pathogenic Oomycetes.</title>
        <authorList>
            <person name="Puopolo G."/>
            <person name="Sonego P."/>
            <person name="Engelen K."/>
            <person name="Pertot I."/>
        </authorList>
    </citation>
    <scope>NUCLEOTIDE SEQUENCE [LARGE SCALE GENOMIC DNA]</scope>
    <source>
        <strain evidence="4 5">AZ78</strain>
    </source>
</reference>
<evidence type="ECO:0000256" key="1">
    <source>
        <dbReference type="ARBA" id="ARBA00022603"/>
    </source>
</evidence>
<dbReference type="CDD" id="cd02440">
    <property type="entry name" value="AdoMet_MTases"/>
    <property type="match status" value="1"/>
</dbReference>
<evidence type="ECO:0000313" key="4">
    <source>
        <dbReference type="EMBL" id="KWS06586.1"/>
    </source>
</evidence>
<dbReference type="AlphaFoldDB" id="A0A108UCA5"/>
<dbReference type="GO" id="GO:0032259">
    <property type="term" value="P:methylation"/>
    <property type="evidence" value="ECO:0007669"/>
    <property type="project" value="UniProtKB-KW"/>
</dbReference>